<dbReference type="EMBL" id="KQ964252">
    <property type="protein sequence ID" value="KXJ90549.1"/>
    <property type="molecule type" value="Genomic_DNA"/>
</dbReference>
<protein>
    <submittedName>
        <fullName evidence="2">Ricin B lectin domain-containing protein</fullName>
    </submittedName>
</protein>
<reference evidence="3" key="1">
    <citation type="submission" date="2016-02" db="EMBL/GenBank/DDBJ databases">
        <title>Draft genome sequence of Microdochium bolleyi, a fungal endophyte of beachgrass.</title>
        <authorList>
            <consortium name="DOE Joint Genome Institute"/>
            <person name="David A.S."/>
            <person name="May G."/>
            <person name="Haridas S."/>
            <person name="Lim J."/>
            <person name="Wang M."/>
            <person name="Labutti K."/>
            <person name="Lipzen A."/>
            <person name="Barry K."/>
            <person name="Grigoriev I.V."/>
        </authorList>
    </citation>
    <scope>NUCLEOTIDE SEQUENCE [LARGE SCALE GENOMIC DNA]</scope>
    <source>
        <strain evidence="3">J235TASD1</strain>
    </source>
</reference>
<dbReference type="GO" id="GO:0030246">
    <property type="term" value="F:carbohydrate binding"/>
    <property type="evidence" value="ECO:0007669"/>
    <property type="project" value="UniProtKB-KW"/>
</dbReference>
<feature type="domain" description="Ricin B lectin" evidence="1">
    <location>
        <begin position="62"/>
        <end position="143"/>
    </location>
</feature>
<dbReference type="InParanoid" id="A0A136J0G2"/>
<dbReference type="Proteomes" id="UP000070501">
    <property type="component" value="Unassembled WGS sequence"/>
</dbReference>
<accession>A0A136J0G2</accession>
<dbReference type="PROSITE" id="PS50231">
    <property type="entry name" value="RICIN_B_LECTIN"/>
    <property type="match status" value="1"/>
</dbReference>
<dbReference type="OrthoDB" id="2131701at2759"/>
<proteinExistence type="predicted"/>
<keyword evidence="3" id="KW-1185">Reference proteome</keyword>
<evidence type="ECO:0000313" key="2">
    <source>
        <dbReference type="EMBL" id="KXJ90549.1"/>
    </source>
</evidence>
<dbReference type="SUPFAM" id="SSF50370">
    <property type="entry name" value="Ricin B-like lectins"/>
    <property type="match status" value="1"/>
</dbReference>
<name>A0A136J0G2_9PEZI</name>
<evidence type="ECO:0000313" key="3">
    <source>
        <dbReference type="Proteomes" id="UP000070501"/>
    </source>
</evidence>
<keyword evidence="2" id="KW-0430">Lectin</keyword>
<dbReference type="STRING" id="196109.A0A136J0G2"/>
<evidence type="ECO:0000259" key="1">
    <source>
        <dbReference type="Pfam" id="PF14200"/>
    </source>
</evidence>
<sequence>MPQLKDGSVIALINYGAGTCLDLTASDPKSGNPVIGYNYNATSNQHWKLVKVPYSASKVWPTWFLINQATGTALDLLNGGEDNGTQIVGWANGAASKTNPHQLWRIITADNNFDVVAIQNVGTNTFVDLYNGSPQNSTKVTGWAGDISNQNPHQLWKVKVVQ</sequence>
<dbReference type="InterPro" id="IPR035992">
    <property type="entry name" value="Ricin_B-like_lectins"/>
</dbReference>
<dbReference type="InterPro" id="IPR000772">
    <property type="entry name" value="Ricin_B_lectin"/>
</dbReference>
<dbReference type="AlphaFoldDB" id="A0A136J0G2"/>
<dbReference type="Pfam" id="PF14200">
    <property type="entry name" value="RicinB_lectin_2"/>
    <property type="match status" value="1"/>
</dbReference>
<gene>
    <name evidence="2" type="ORF">Micbo1qcDRAFT_176332</name>
</gene>
<organism evidence="2 3">
    <name type="scientific">Microdochium bolleyi</name>
    <dbReference type="NCBI Taxonomy" id="196109"/>
    <lineage>
        <taxon>Eukaryota</taxon>
        <taxon>Fungi</taxon>
        <taxon>Dikarya</taxon>
        <taxon>Ascomycota</taxon>
        <taxon>Pezizomycotina</taxon>
        <taxon>Sordariomycetes</taxon>
        <taxon>Xylariomycetidae</taxon>
        <taxon>Xylariales</taxon>
        <taxon>Microdochiaceae</taxon>
        <taxon>Microdochium</taxon>
    </lineage>
</organism>
<dbReference type="Gene3D" id="2.80.10.50">
    <property type="match status" value="3"/>
</dbReference>